<comment type="caution">
    <text evidence="2">The sequence shown here is derived from an EMBL/GenBank/DDBJ whole genome shotgun (WGS) entry which is preliminary data.</text>
</comment>
<gene>
    <name evidence="2" type="ORF">K5V21_06915</name>
</gene>
<evidence type="ECO:0000313" key="2">
    <source>
        <dbReference type="EMBL" id="MBY0755183.1"/>
    </source>
</evidence>
<name>A0ABS7KWJ0_CLOSR</name>
<organism evidence="2 3">
    <name type="scientific">Clostridium sardiniense</name>
    <name type="common">Clostridium absonum</name>
    <dbReference type="NCBI Taxonomy" id="29369"/>
    <lineage>
        <taxon>Bacteria</taxon>
        <taxon>Bacillati</taxon>
        <taxon>Bacillota</taxon>
        <taxon>Clostridia</taxon>
        <taxon>Eubacteriales</taxon>
        <taxon>Clostridiaceae</taxon>
        <taxon>Clostridium</taxon>
    </lineage>
</organism>
<accession>A0ABS7KWJ0</accession>
<dbReference type="Proteomes" id="UP001299068">
    <property type="component" value="Unassembled WGS sequence"/>
</dbReference>
<dbReference type="RefSeq" id="WP_221860269.1">
    <property type="nucleotide sequence ID" value="NZ_JAIKTU010000005.1"/>
</dbReference>
<proteinExistence type="predicted"/>
<keyword evidence="1" id="KW-1133">Transmembrane helix</keyword>
<keyword evidence="1" id="KW-0812">Transmembrane</keyword>
<sequence length="304" mass="35368">MKNKITKNSIILIFISLIIIILSIMYIIYIMDKPVIQVNSPIIIDSDANIDLTGDGISENIKILESNNHSDIQITTLKETILLSSLISDKHLSDYSNSYNMNVFILNISRDNKPEILIQGYKKDLPIAYLFAYESDKFVLKLSSNDSIVGLIDSNMNRTPQIQFFDKSNPKSSFKNFMLINNNFVDISKNSEIVTDYDKILKFINLVTLDYEVTDYPDIFYKYIDNSILSKIWQLNKDEFTYSFKNSFFYDNKVDNNGLIENIRWNIVFERINKISSKKNEIFFELDFSRENGTSFNISNIEIK</sequence>
<keyword evidence="3" id="KW-1185">Reference proteome</keyword>
<protein>
    <submittedName>
        <fullName evidence="2">Uncharacterized protein</fullName>
    </submittedName>
</protein>
<dbReference type="EMBL" id="JAIKTU010000005">
    <property type="protein sequence ID" value="MBY0755183.1"/>
    <property type="molecule type" value="Genomic_DNA"/>
</dbReference>
<feature type="transmembrane region" description="Helical" evidence="1">
    <location>
        <begin position="12"/>
        <end position="31"/>
    </location>
</feature>
<evidence type="ECO:0000256" key="1">
    <source>
        <dbReference type="SAM" id="Phobius"/>
    </source>
</evidence>
<evidence type="ECO:0000313" key="3">
    <source>
        <dbReference type="Proteomes" id="UP001299068"/>
    </source>
</evidence>
<keyword evidence="1" id="KW-0472">Membrane</keyword>
<reference evidence="2 3" key="1">
    <citation type="journal article" date="2021" name="Cell Host Microbe">
        <title>in vivo commensal control of Clostridioides difficile virulence.</title>
        <authorList>
            <person name="Girinathan B.P."/>
            <person name="Dibenedetto N."/>
            <person name="Worley J.N."/>
            <person name="Peltier J."/>
            <person name="Arrieta-Ortiz M.L."/>
            <person name="Rupa Christinal Immanuel S."/>
            <person name="Lavin R."/>
            <person name="Delaney M.L."/>
            <person name="Cummins C."/>
            <person name="Hoffmann M."/>
            <person name="Luo Y."/>
            <person name="Gonzalez-Escalona N."/>
            <person name="Allard M."/>
            <person name="Onderdonk A.B."/>
            <person name="Gerber G.K."/>
            <person name="Sonenshein A.L."/>
            <person name="Baliga N."/>
            <person name="Dupuy B."/>
            <person name="Bry L."/>
        </authorList>
    </citation>
    <scope>NUCLEOTIDE SEQUENCE [LARGE SCALE GENOMIC DNA]</scope>
    <source>
        <strain evidence="2 3">DSM 599</strain>
    </source>
</reference>